<evidence type="ECO:0000313" key="2">
    <source>
        <dbReference type="Proteomes" id="UP000006729"/>
    </source>
</evidence>
<name>A0ACC0SST7_POPTR</name>
<comment type="caution">
    <text evidence="1">The sequence shown here is derived from an EMBL/GenBank/DDBJ whole genome shotgun (WGS) entry which is preliminary data.</text>
</comment>
<accession>A0ACC0SST7</accession>
<evidence type="ECO:0000313" key="1">
    <source>
        <dbReference type="EMBL" id="KAI9392306.1"/>
    </source>
</evidence>
<reference evidence="1 2" key="1">
    <citation type="journal article" date="2006" name="Science">
        <title>The genome of black cottonwood, Populus trichocarpa (Torr. &amp; Gray).</title>
        <authorList>
            <person name="Tuskan G.A."/>
            <person name="Difazio S."/>
            <person name="Jansson S."/>
            <person name="Bohlmann J."/>
            <person name="Grigoriev I."/>
            <person name="Hellsten U."/>
            <person name="Putnam N."/>
            <person name="Ralph S."/>
            <person name="Rombauts S."/>
            <person name="Salamov A."/>
            <person name="Schein J."/>
            <person name="Sterck L."/>
            <person name="Aerts A."/>
            <person name="Bhalerao R.R."/>
            <person name="Bhalerao R.P."/>
            <person name="Blaudez D."/>
            <person name="Boerjan W."/>
            <person name="Brun A."/>
            <person name="Brunner A."/>
            <person name="Busov V."/>
            <person name="Campbell M."/>
            <person name="Carlson J."/>
            <person name="Chalot M."/>
            <person name="Chapman J."/>
            <person name="Chen G.L."/>
            <person name="Cooper D."/>
            <person name="Coutinho P.M."/>
            <person name="Couturier J."/>
            <person name="Covert S."/>
            <person name="Cronk Q."/>
            <person name="Cunningham R."/>
            <person name="Davis J."/>
            <person name="Degroeve S."/>
            <person name="Dejardin A."/>
            <person name="Depamphilis C."/>
            <person name="Detter J."/>
            <person name="Dirks B."/>
            <person name="Dubchak I."/>
            <person name="Duplessis S."/>
            <person name="Ehlting J."/>
            <person name="Ellis B."/>
            <person name="Gendler K."/>
            <person name="Goodstein D."/>
            <person name="Gribskov M."/>
            <person name="Grimwood J."/>
            <person name="Groover A."/>
            <person name="Gunter L."/>
            <person name="Hamberger B."/>
            <person name="Heinze B."/>
            <person name="Helariutta Y."/>
            <person name="Henrissat B."/>
            <person name="Holligan D."/>
            <person name="Holt R."/>
            <person name="Huang W."/>
            <person name="Islam-Faridi N."/>
            <person name="Jones S."/>
            <person name="Jones-Rhoades M."/>
            <person name="Jorgensen R."/>
            <person name="Joshi C."/>
            <person name="Kangasjarvi J."/>
            <person name="Karlsson J."/>
            <person name="Kelleher C."/>
            <person name="Kirkpatrick R."/>
            <person name="Kirst M."/>
            <person name="Kohler A."/>
            <person name="Kalluri U."/>
            <person name="Larimer F."/>
            <person name="Leebens-Mack J."/>
            <person name="Leple J.C."/>
            <person name="Locascio P."/>
            <person name="Lou Y."/>
            <person name="Lucas S."/>
            <person name="Martin F."/>
            <person name="Montanini B."/>
            <person name="Napoli C."/>
            <person name="Nelson D.R."/>
            <person name="Nelson C."/>
            <person name="Nieminen K."/>
            <person name="Nilsson O."/>
            <person name="Pereda V."/>
            <person name="Peter G."/>
            <person name="Philippe R."/>
            <person name="Pilate G."/>
            <person name="Poliakov A."/>
            <person name="Razumovskaya J."/>
            <person name="Richardson P."/>
            <person name="Rinaldi C."/>
            <person name="Ritland K."/>
            <person name="Rouze P."/>
            <person name="Ryaboy D."/>
            <person name="Schmutz J."/>
            <person name="Schrader J."/>
            <person name="Segerman B."/>
            <person name="Shin H."/>
            <person name="Siddiqui A."/>
            <person name="Sterky F."/>
            <person name="Terry A."/>
            <person name="Tsai C.J."/>
            <person name="Uberbacher E."/>
            <person name="Unneberg P."/>
            <person name="Vahala J."/>
            <person name="Wall K."/>
            <person name="Wessler S."/>
            <person name="Yang G."/>
            <person name="Yin T."/>
            <person name="Douglas C."/>
            <person name="Marra M."/>
            <person name="Sandberg G."/>
            <person name="Van de Peer Y."/>
            <person name="Rokhsar D."/>
        </authorList>
    </citation>
    <scope>NUCLEOTIDE SEQUENCE [LARGE SCALE GENOMIC DNA]</scope>
    <source>
        <strain evidence="2">cv. Nisqually</strain>
    </source>
</reference>
<dbReference type="Proteomes" id="UP000006729">
    <property type="component" value="Chromosome 6"/>
</dbReference>
<dbReference type="EMBL" id="CM009295">
    <property type="protein sequence ID" value="KAI9392306.1"/>
    <property type="molecule type" value="Genomic_DNA"/>
</dbReference>
<keyword evidence="2" id="KW-1185">Reference proteome</keyword>
<proteinExistence type="predicted"/>
<protein>
    <submittedName>
        <fullName evidence="1">Uncharacterized protein</fullName>
    </submittedName>
</protein>
<sequence length="126" mass="14377">MKSLPTVLKECARGWNVDLPFTFTVKERTSTKPPSQVLNHQTRRGSPTRQQQLPLSPTSKTKAPHNNLSLICSFGSREGVVFPTRPNQVQILQILKSQKQKRFPLCGPWYLQVVNLNQQEPERSLI</sequence>
<organism evidence="1 2">
    <name type="scientific">Populus trichocarpa</name>
    <name type="common">Western balsam poplar</name>
    <name type="synonym">Populus balsamifera subsp. trichocarpa</name>
    <dbReference type="NCBI Taxonomy" id="3694"/>
    <lineage>
        <taxon>Eukaryota</taxon>
        <taxon>Viridiplantae</taxon>
        <taxon>Streptophyta</taxon>
        <taxon>Embryophyta</taxon>
        <taxon>Tracheophyta</taxon>
        <taxon>Spermatophyta</taxon>
        <taxon>Magnoliopsida</taxon>
        <taxon>eudicotyledons</taxon>
        <taxon>Gunneridae</taxon>
        <taxon>Pentapetalae</taxon>
        <taxon>rosids</taxon>
        <taxon>fabids</taxon>
        <taxon>Malpighiales</taxon>
        <taxon>Salicaceae</taxon>
        <taxon>Saliceae</taxon>
        <taxon>Populus</taxon>
    </lineage>
</organism>
<gene>
    <name evidence="1" type="ORF">POPTR_006G073450v4</name>
</gene>